<dbReference type="Proteomes" id="UP001183824">
    <property type="component" value="Unassembled WGS sequence"/>
</dbReference>
<dbReference type="EMBL" id="JAVREZ010000005">
    <property type="protein sequence ID" value="MDT0481878.1"/>
    <property type="molecule type" value="Genomic_DNA"/>
</dbReference>
<proteinExistence type="predicted"/>
<gene>
    <name evidence="1" type="ORF">RNB18_17030</name>
</gene>
<sequence length="286" mass="31931">MASTSPVHVVSVVGSQDAALLPHFVEHYRSIGVDSFRLICHAGDPSDEGYIHLRDACRSVGVEPLHSHFGPWRDRLNQKLKAYAMSRRPDDWYVVADVDEFHVYSHPVHELLEKCERSGADHVNGCFLDRVGAGGELLEVDATPLWKRYPLAGAVSTGISKALPLKTGVVRGRVELLVGHHGTVGGNGLPRAEGFIQVHHFKWTESVVRRMRHRVDSLSRGRWPVEHYALIREAKAALAHLDANGGRIDVDDPELRTAPCGRDYTDHSLWDEMADEAEGWAWTLTY</sequence>
<evidence type="ECO:0000313" key="1">
    <source>
        <dbReference type="EMBL" id="MDT0481878.1"/>
    </source>
</evidence>
<keyword evidence="2" id="KW-1185">Reference proteome</keyword>
<comment type="caution">
    <text evidence="1">The sequence shown here is derived from an EMBL/GenBank/DDBJ whole genome shotgun (WGS) entry which is preliminary data.</text>
</comment>
<dbReference type="Pfam" id="PF13704">
    <property type="entry name" value="Glyco_tranf_2_4"/>
    <property type="match status" value="1"/>
</dbReference>
<organism evidence="1 2">
    <name type="scientific">Streptomyces doebereineriae</name>
    <dbReference type="NCBI Taxonomy" id="3075528"/>
    <lineage>
        <taxon>Bacteria</taxon>
        <taxon>Bacillati</taxon>
        <taxon>Actinomycetota</taxon>
        <taxon>Actinomycetes</taxon>
        <taxon>Kitasatosporales</taxon>
        <taxon>Streptomycetaceae</taxon>
        <taxon>Streptomyces</taxon>
    </lineage>
</organism>
<protein>
    <submittedName>
        <fullName evidence="1">Glycosyltransferase family 2 protein</fullName>
    </submittedName>
</protein>
<reference evidence="2" key="1">
    <citation type="submission" date="2023-07" db="EMBL/GenBank/DDBJ databases">
        <title>30 novel species of actinomycetes from the DSMZ collection.</title>
        <authorList>
            <person name="Nouioui I."/>
        </authorList>
    </citation>
    <scope>NUCLEOTIDE SEQUENCE [LARGE SCALE GENOMIC DNA]</scope>
    <source>
        <strain evidence="2">DSM 41640</strain>
    </source>
</reference>
<evidence type="ECO:0000313" key="2">
    <source>
        <dbReference type="Proteomes" id="UP001183824"/>
    </source>
</evidence>
<name>A0ABU2V8I4_9ACTN</name>
<accession>A0ABU2V8I4</accession>